<comment type="caution">
    <text evidence="3">The sequence shown here is derived from an EMBL/GenBank/DDBJ whole genome shotgun (WGS) entry which is preliminary data.</text>
</comment>
<proteinExistence type="inferred from homology"/>
<dbReference type="Pfam" id="PF00300">
    <property type="entry name" value="His_Phos_1"/>
    <property type="match status" value="1"/>
</dbReference>
<sequence>MFVTLVCIGTFFLTLGEGDSGWTALAKSAIYKRSSGHAQGTHNVSKEYRKPENLDARLTSLGEAQCEQLAVKAQYMNDIELVVSSPLTRTLQTATLSFGSQMNAGVPFLAEESIRETVNYLCDCRRAIEDIIPEFPGVEFSRIVHNEDELWNRYARKYGCQESYTKRRESADEAAIAQRARMFFQWIKTRPEKEIAVVSHQAFLHHAFSHDQPSGANRVIEYLGQEDREFMMEWFDNCELRTLVVDFEV</sequence>
<feature type="signal peptide" evidence="2">
    <location>
        <begin position="1"/>
        <end position="18"/>
    </location>
</feature>
<organism evidence="3 4">
    <name type="scientific">Cymbomonas tetramitiformis</name>
    <dbReference type="NCBI Taxonomy" id="36881"/>
    <lineage>
        <taxon>Eukaryota</taxon>
        <taxon>Viridiplantae</taxon>
        <taxon>Chlorophyta</taxon>
        <taxon>Pyramimonadophyceae</taxon>
        <taxon>Pyramimonadales</taxon>
        <taxon>Pyramimonadaceae</taxon>
        <taxon>Cymbomonas</taxon>
    </lineage>
</organism>
<dbReference type="SUPFAM" id="SSF53254">
    <property type="entry name" value="Phosphoglycerate mutase-like"/>
    <property type="match status" value="1"/>
</dbReference>
<keyword evidence="4" id="KW-1185">Reference proteome</keyword>
<comment type="similarity">
    <text evidence="1">Belongs to the phosphoglycerate mutase family.</text>
</comment>
<dbReference type="GO" id="GO:0016791">
    <property type="term" value="F:phosphatase activity"/>
    <property type="evidence" value="ECO:0007669"/>
    <property type="project" value="TreeGrafter"/>
</dbReference>
<dbReference type="InterPro" id="IPR050275">
    <property type="entry name" value="PGM_Phosphatase"/>
</dbReference>
<dbReference type="Gene3D" id="3.40.50.1240">
    <property type="entry name" value="Phosphoglycerate mutase-like"/>
    <property type="match status" value="1"/>
</dbReference>
<evidence type="ECO:0000313" key="4">
    <source>
        <dbReference type="Proteomes" id="UP001190700"/>
    </source>
</evidence>
<reference evidence="3 4" key="1">
    <citation type="journal article" date="2015" name="Genome Biol. Evol.">
        <title>Comparative Genomics of a Bacterivorous Green Alga Reveals Evolutionary Causalities and Consequences of Phago-Mixotrophic Mode of Nutrition.</title>
        <authorList>
            <person name="Burns J.A."/>
            <person name="Paasch A."/>
            <person name="Narechania A."/>
            <person name="Kim E."/>
        </authorList>
    </citation>
    <scope>NUCLEOTIDE SEQUENCE [LARGE SCALE GENOMIC DNA]</scope>
    <source>
        <strain evidence="3 4">PLY_AMNH</strain>
    </source>
</reference>
<dbReference type="GO" id="GO:0005737">
    <property type="term" value="C:cytoplasm"/>
    <property type="evidence" value="ECO:0007669"/>
    <property type="project" value="TreeGrafter"/>
</dbReference>
<keyword evidence="2" id="KW-0732">Signal</keyword>
<feature type="chain" id="PRO_5042112981" evidence="2">
    <location>
        <begin position="19"/>
        <end position="249"/>
    </location>
</feature>
<dbReference type="InterPro" id="IPR029033">
    <property type="entry name" value="His_PPase_superfam"/>
</dbReference>
<dbReference type="EMBL" id="LGRX02003019">
    <property type="protein sequence ID" value="KAK3283112.1"/>
    <property type="molecule type" value="Genomic_DNA"/>
</dbReference>
<accession>A0AAE0LFD3</accession>
<dbReference type="PANTHER" id="PTHR48100">
    <property type="entry name" value="BROAD-SPECIFICITY PHOSPHATASE YOR283W-RELATED"/>
    <property type="match status" value="1"/>
</dbReference>
<dbReference type="InterPro" id="IPR013078">
    <property type="entry name" value="His_Pase_superF_clade-1"/>
</dbReference>
<gene>
    <name evidence="3" type="ORF">CYMTET_9177</name>
</gene>
<dbReference type="AlphaFoldDB" id="A0AAE0LFD3"/>
<evidence type="ECO:0000256" key="2">
    <source>
        <dbReference type="SAM" id="SignalP"/>
    </source>
</evidence>
<evidence type="ECO:0000313" key="3">
    <source>
        <dbReference type="EMBL" id="KAK3283112.1"/>
    </source>
</evidence>
<protein>
    <submittedName>
        <fullName evidence="3">Uncharacterized protein</fullName>
    </submittedName>
</protein>
<name>A0AAE0LFD3_9CHLO</name>
<evidence type="ECO:0000256" key="1">
    <source>
        <dbReference type="ARBA" id="ARBA00038362"/>
    </source>
</evidence>
<dbReference type="CDD" id="cd07067">
    <property type="entry name" value="HP_PGM_like"/>
    <property type="match status" value="1"/>
</dbReference>
<dbReference type="Proteomes" id="UP001190700">
    <property type="component" value="Unassembled WGS sequence"/>
</dbReference>
<dbReference type="PANTHER" id="PTHR48100:SF1">
    <property type="entry name" value="HISTIDINE PHOSPHATASE FAMILY PROTEIN-RELATED"/>
    <property type="match status" value="1"/>
</dbReference>